<accession>A0A5S9MJP0</accession>
<dbReference type="InterPro" id="IPR050661">
    <property type="entry name" value="BglG_antiterminators"/>
</dbReference>
<evidence type="ECO:0000256" key="3">
    <source>
        <dbReference type="ARBA" id="ARBA00023159"/>
    </source>
</evidence>
<organism evidence="8 9">
    <name type="scientific">Bacillus safensis</name>
    <dbReference type="NCBI Taxonomy" id="561879"/>
    <lineage>
        <taxon>Bacteria</taxon>
        <taxon>Bacillati</taxon>
        <taxon>Bacillota</taxon>
        <taxon>Bacilli</taxon>
        <taxon>Bacillales</taxon>
        <taxon>Bacillaceae</taxon>
        <taxon>Bacillus</taxon>
    </lineage>
</organism>
<evidence type="ECO:0008006" key="10">
    <source>
        <dbReference type="Google" id="ProtNLM"/>
    </source>
</evidence>
<evidence type="ECO:0000256" key="4">
    <source>
        <dbReference type="ARBA" id="ARBA00023163"/>
    </source>
</evidence>
<dbReference type="SUPFAM" id="SSF63520">
    <property type="entry name" value="PTS-regulatory domain, PRD"/>
    <property type="match status" value="1"/>
</dbReference>
<keyword evidence="4" id="KW-0804">Transcription</keyword>
<evidence type="ECO:0000256" key="2">
    <source>
        <dbReference type="ARBA" id="ARBA00023015"/>
    </source>
</evidence>
<dbReference type="InterPro" id="IPR036634">
    <property type="entry name" value="PRD_sf"/>
</dbReference>
<proteinExistence type="predicted"/>
<dbReference type="Pfam" id="PF00874">
    <property type="entry name" value="PRD"/>
    <property type="match status" value="1"/>
</dbReference>
<dbReference type="EMBL" id="AP021906">
    <property type="protein sequence ID" value="BBP93171.1"/>
    <property type="molecule type" value="Genomic_DNA"/>
</dbReference>
<evidence type="ECO:0000259" key="6">
    <source>
        <dbReference type="Pfam" id="PF05043"/>
    </source>
</evidence>
<sequence length="267" mass="30877">MAAETPLTSAALSASLQVTSRTIRTDIKELNDRLAPYQAAVTAVRGAGYELLINDENAFRRFMKEEVEQEEPLAVLPEERVRFILKRLLLAESYVKLEDLQEQLFISKSTMSNDVKSVKRKLEPFDLKLEAKPSKGCRIKGSEMKIRYCMSEYLFNERRSYQTMLNTAVTILPKHELELIQKTMINYINEEGMNLSDICMNNLIVHVAIACKRIRHGNYVSVLPEEISEIPRAKEYKVAKKKWWSVLKGCWMSHFHKRKLSISPFIC</sequence>
<dbReference type="Proteomes" id="UP000464658">
    <property type="component" value="Chromosome"/>
</dbReference>
<gene>
    <name evidence="8" type="ORF">BsIDN1_67890</name>
</gene>
<dbReference type="AlphaFoldDB" id="A0A5S9MJP0"/>
<feature type="domain" description="Helix-turn-helix type 11" evidence="7">
    <location>
        <begin position="2"/>
        <end position="49"/>
    </location>
</feature>
<feature type="domain" description="PRD" evidence="5">
    <location>
        <begin position="189"/>
        <end position="241"/>
    </location>
</feature>
<evidence type="ECO:0000313" key="8">
    <source>
        <dbReference type="EMBL" id="BBP93171.1"/>
    </source>
</evidence>
<evidence type="ECO:0000259" key="7">
    <source>
        <dbReference type="Pfam" id="PF08279"/>
    </source>
</evidence>
<dbReference type="InterPro" id="IPR036388">
    <property type="entry name" value="WH-like_DNA-bd_sf"/>
</dbReference>
<dbReference type="PANTHER" id="PTHR30185">
    <property type="entry name" value="CRYPTIC BETA-GLUCOSIDE BGL OPERON ANTITERMINATOR"/>
    <property type="match status" value="1"/>
</dbReference>
<dbReference type="Gene3D" id="1.10.10.10">
    <property type="entry name" value="Winged helix-like DNA-binding domain superfamily/Winged helix DNA-binding domain"/>
    <property type="match status" value="2"/>
</dbReference>
<name>A0A5S9MJP0_BACIA</name>
<dbReference type="Pfam" id="PF08279">
    <property type="entry name" value="HTH_11"/>
    <property type="match status" value="1"/>
</dbReference>
<keyword evidence="1" id="KW-0677">Repeat</keyword>
<keyword evidence="3" id="KW-0010">Activator</keyword>
<dbReference type="InterPro" id="IPR007737">
    <property type="entry name" value="Mga_HTH"/>
</dbReference>
<dbReference type="InterPro" id="IPR013196">
    <property type="entry name" value="HTH_11"/>
</dbReference>
<dbReference type="InterPro" id="IPR011608">
    <property type="entry name" value="PRD"/>
</dbReference>
<dbReference type="Pfam" id="PF05043">
    <property type="entry name" value="Mga"/>
    <property type="match status" value="1"/>
</dbReference>
<protein>
    <recommendedName>
        <fullName evidence="10">PRD domain-containing protein</fullName>
    </recommendedName>
</protein>
<reference evidence="8 9" key="1">
    <citation type="submission" date="2019-12" db="EMBL/GenBank/DDBJ databases">
        <title>Full genome sequence of a Bacillus safensis strain isolated from commercially available natto in Indonesia.</title>
        <authorList>
            <person name="Yoshida M."/>
            <person name="Uomi M."/>
            <person name="Waturangi D."/>
            <person name="Ekaputri J.J."/>
            <person name="Setiamarga D.H.E."/>
        </authorList>
    </citation>
    <scope>NUCLEOTIDE SEQUENCE [LARGE SCALE GENOMIC DNA]</scope>
    <source>
        <strain evidence="8 9">IDN1</strain>
    </source>
</reference>
<evidence type="ECO:0000313" key="9">
    <source>
        <dbReference type="Proteomes" id="UP000464658"/>
    </source>
</evidence>
<keyword evidence="2" id="KW-0805">Transcription regulation</keyword>
<dbReference type="GO" id="GO:0006355">
    <property type="term" value="P:regulation of DNA-templated transcription"/>
    <property type="evidence" value="ECO:0007669"/>
    <property type="project" value="InterPro"/>
</dbReference>
<evidence type="ECO:0000259" key="5">
    <source>
        <dbReference type="Pfam" id="PF00874"/>
    </source>
</evidence>
<dbReference type="PANTHER" id="PTHR30185:SF13">
    <property type="entry name" value="LICABCH OPERON REGULATOR-RELATED"/>
    <property type="match status" value="1"/>
</dbReference>
<feature type="domain" description="Mga helix-turn-helix" evidence="6">
    <location>
        <begin position="75"/>
        <end position="153"/>
    </location>
</feature>
<evidence type="ECO:0000256" key="1">
    <source>
        <dbReference type="ARBA" id="ARBA00022737"/>
    </source>
</evidence>